<feature type="repeat" description="ANK" evidence="3">
    <location>
        <begin position="216"/>
        <end position="248"/>
    </location>
</feature>
<keyword evidence="6" id="KW-1185">Reference proteome</keyword>
<feature type="repeat" description="ANK" evidence="3">
    <location>
        <begin position="184"/>
        <end position="216"/>
    </location>
</feature>
<evidence type="ECO:0000313" key="6">
    <source>
        <dbReference type="Proteomes" id="UP000277580"/>
    </source>
</evidence>
<evidence type="ECO:0000256" key="2">
    <source>
        <dbReference type="ARBA" id="ARBA00023043"/>
    </source>
</evidence>
<dbReference type="PRINTS" id="PR01415">
    <property type="entry name" value="ANKYRIN"/>
</dbReference>
<gene>
    <name evidence="5" type="ORF">P167DRAFT_507263</name>
</gene>
<dbReference type="PANTHER" id="PTHR24198:SF165">
    <property type="entry name" value="ANKYRIN REPEAT-CONTAINING PROTEIN-RELATED"/>
    <property type="match status" value="1"/>
</dbReference>
<feature type="repeat" description="ANK" evidence="3">
    <location>
        <begin position="116"/>
        <end position="150"/>
    </location>
</feature>
<dbReference type="PANTHER" id="PTHR24198">
    <property type="entry name" value="ANKYRIN REPEAT AND PROTEIN KINASE DOMAIN-CONTAINING PROTEIN"/>
    <property type="match status" value="1"/>
</dbReference>
<dbReference type="InParanoid" id="A0A3N4KR76"/>
<accession>A0A3N4KR76</accession>
<dbReference type="Proteomes" id="UP000277580">
    <property type="component" value="Unassembled WGS sequence"/>
</dbReference>
<keyword evidence="2 3" id="KW-0040">ANK repeat</keyword>
<dbReference type="InterPro" id="IPR002110">
    <property type="entry name" value="Ankyrin_rpt"/>
</dbReference>
<feature type="region of interest" description="Disordered" evidence="4">
    <location>
        <begin position="245"/>
        <end position="264"/>
    </location>
</feature>
<dbReference type="PROSITE" id="PS50297">
    <property type="entry name" value="ANK_REP_REGION"/>
    <property type="match status" value="4"/>
</dbReference>
<keyword evidence="1" id="KW-0677">Repeat</keyword>
<organism evidence="5 6">
    <name type="scientific">Morchella conica CCBAS932</name>
    <dbReference type="NCBI Taxonomy" id="1392247"/>
    <lineage>
        <taxon>Eukaryota</taxon>
        <taxon>Fungi</taxon>
        <taxon>Dikarya</taxon>
        <taxon>Ascomycota</taxon>
        <taxon>Pezizomycotina</taxon>
        <taxon>Pezizomycetes</taxon>
        <taxon>Pezizales</taxon>
        <taxon>Morchellaceae</taxon>
        <taxon>Morchella</taxon>
    </lineage>
</organism>
<name>A0A3N4KR76_9PEZI</name>
<evidence type="ECO:0000256" key="1">
    <source>
        <dbReference type="ARBA" id="ARBA00022737"/>
    </source>
</evidence>
<evidence type="ECO:0000256" key="4">
    <source>
        <dbReference type="SAM" id="MobiDB-lite"/>
    </source>
</evidence>
<dbReference type="SUPFAM" id="SSF48403">
    <property type="entry name" value="Ankyrin repeat"/>
    <property type="match status" value="1"/>
</dbReference>
<dbReference type="OrthoDB" id="341259at2759"/>
<dbReference type="STRING" id="1392247.A0A3N4KR76"/>
<proteinExistence type="predicted"/>
<dbReference type="Pfam" id="PF00023">
    <property type="entry name" value="Ank"/>
    <property type="match status" value="2"/>
</dbReference>
<reference evidence="5 6" key="1">
    <citation type="journal article" date="2018" name="Nat. Ecol. Evol.">
        <title>Pezizomycetes genomes reveal the molecular basis of ectomycorrhizal truffle lifestyle.</title>
        <authorList>
            <person name="Murat C."/>
            <person name="Payen T."/>
            <person name="Noel B."/>
            <person name="Kuo A."/>
            <person name="Morin E."/>
            <person name="Chen J."/>
            <person name="Kohler A."/>
            <person name="Krizsan K."/>
            <person name="Balestrini R."/>
            <person name="Da Silva C."/>
            <person name="Montanini B."/>
            <person name="Hainaut M."/>
            <person name="Levati E."/>
            <person name="Barry K.W."/>
            <person name="Belfiori B."/>
            <person name="Cichocki N."/>
            <person name="Clum A."/>
            <person name="Dockter R.B."/>
            <person name="Fauchery L."/>
            <person name="Guy J."/>
            <person name="Iotti M."/>
            <person name="Le Tacon F."/>
            <person name="Lindquist E.A."/>
            <person name="Lipzen A."/>
            <person name="Malagnac F."/>
            <person name="Mello A."/>
            <person name="Molinier V."/>
            <person name="Miyauchi S."/>
            <person name="Poulain J."/>
            <person name="Riccioni C."/>
            <person name="Rubini A."/>
            <person name="Sitrit Y."/>
            <person name="Splivallo R."/>
            <person name="Traeger S."/>
            <person name="Wang M."/>
            <person name="Zifcakova L."/>
            <person name="Wipf D."/>
            <person name="Zambonelli A."/>
            <person name="Paolocci F."/>
            <person name="Nowrousian M."/>
            <person name="Ottonello S."/>
            <person name="Baldrian P."/>
            <person name="Spatafora J.W."/>
            <person name="Henrissat B."/>
            <person name="Nagy L.G."/>
            <person name="Aury J.M."/>
            <person name="Wincker P."/>
            <person name="Grigoriev I.V."/>
            <person name="Bonfante P."/>
            <person name="Martin F.M."/>
        </authorList>
    </citation>
    <scope>NUCLEOTIDE SEQUENCE [LARGE SCALE GENOMIC DNA]</scope>
    <source>
        <strain evidence="5 6">CCBAS932</strain>
    </source>
</reference>
<sequence>MSLLALPNELLFSIIQTITNPRDIYHLLQTCHRFHHLLLPILHELAHQDKDGLTALQWACQRGHKGLAQFLLADGVSASSGSPPVIFSAISGRKPTALVPLLFSHANTTAEVRDQRSNTILHAAAAAGHKPTATIRVLLSRGASRYSSHTLDGQLLLWAVKNGHEDVLKMILEQGVDVNVRDVDGRTPLHWAALFGMVDIVRVLLESGADGSVVAEGKTALALAAARGEDAVVELLVERSTSVLGRGSGEAGRRRPPPAAHGARRGVVVDVDVRME</sequence>
<evidence type="ECO:0000256" key="3">
    <source>
        <dbReference type="PROSITE-ProRule" id="PRU00023"/>
    </source>
</evidence>
<dbReference type="InterPro" id="IPR036770">
    <property type="entry name" value="Ankyrin_rpt-contain_sf"/>
</dbReference>
<dbReference type="Pfam" id="PF12796">
    <property type="entry name" value="Ank_2"/>
    <property type="match status" value="1"/>
</dbReference>
<dbReference type="SUPFAM" id="SSF81383">
    <property type="entry name" value="F-box domain"/>
    <property type="match status" value="1"/>
</dbReference>
<dbReference type="SMART" id="SM00248">
    <property type="entry name" value="ANK"/>
    <property type="match status" value="5"/>
</dbReference>
<dbReference type="AlphaFoldDB" id="A0A3N4KR76"/>
<evidence type="ECO:0000313" key="5">
    <source>
        <dbReference type="EMBL" id="RPB11929.1"/>
    </source>
</evidence>
<dbReference type="PROSITE" id="PS50088">
    <property type="entry name" value="ANK_REPEAT"/>
    <property type="match status" value="5"/>
</dbReference>
<dbReference type="Gene3D" id="1.25.40.20">
    <property type="entry name" value="Ankyrin repeat-containing domain"/>
    <property type="match status" value="1"/>
</dbReference>
<dbReference type="EMBL" id="ML119132">
    <property type="protein sequence ID" value="RPB11929.1"/>
    <property type="molecule type" value="Genomic_DNA"/>
</dbReference>
<feature type="repeat" description="ANK" evidence="3">
    <location>
        <begin position="51"/>
        <end position="83"/>
    </location>
</feature>
<dbReference type="InterPro" id="IPR036047">
    <property type="entry name" value="F-box-like_dom_sf"/>
</dbReference>
<protein>
    <submittedName>
        <fullName evidence="5">Ankyrin</fullName>
    </submittedName>
</protein>
<feature type="repeat" description="ANK" evidence="3">
    <location>
        <begin position="156"/>
        <end position="183"/>
    </location>
</feature>